<dbReference type="AlphaFoldDB" id="A0A9P6DX80"/>
<reference evidence="1" key="1">
    <citation type="journal article" date="2020" name="Nat. Commun.">
        <title>Large-scale genome sequencing of mycorrhizal fungi provides insights into the early evolution of symbiotic traits.</title>
        <authorList>
            <person name="Miyauchi S."/>
            <person name="Kiss E."/>
            <person name="Kuo A."/>
            <person name="Drula E."/>
            <person name="Kohler A."/>
            <person name="Sanchez-Garcia M."/>
            <person name="Morin E."/>
            <person name="Andreopoulos B."/>
            <person name="Barry K.W."/>
            <person name="Bonito G."/>
            <person name="Buee M."/>
            <person name="Carver A."/>
            <person name="Chen C."/>
            <person name="Cichocki N."/>
            <person name="Clum A."/>
            <person name="Culley D."/>
            <person name="Crous P.W."/>
            <person name="Fauchery L."/>
            <person name="Girlanda M."/>
            <person name="Hayes R.D."/>
            <person name="Keri Z."/>
            <person name="LaButti K."/>
            <person name="Lipzen A."/>
            <person name="Lombard V."/>
            <person name="Magnuson J."/>
            <person name="Maillard F."/>
            <person name="Murat C."/>
            <person name="Nolan M."/>
            <person name="Ohm R.A."/>
            <person name="Pangilinan J."/>
            <person name="Pereira M.F."/>
            <person name="Perotto S."/>
            <person name="Peter M."/>
            <person name="Pfister S."/>
            <person name="Riley R."/>
            <person name="Sitrit Y."/>
            <person name="Stielow J.B."/>
            <person name="Szollosi G."/>
            <person name="Zifcakova L."/>
            <person name="Stursova M."/>
            <person name="Spatafora J.W."/>
            <person name="Tedersoo L."/>
            <person name="Vaario L.M."/>
            <person name="Yamada A."/>
            <person name="Yan M."/>
            <person name="Wang P."/>
            <person name="Xu J."/>
            <person name="Bruns T."/>
            <person name="Baldrian P."/>
            <person name="Vilgalys R."/>
            <person name="Dunand C."/>
            <person name="Henrissat B."/>
            <person name="Grigoriev I.V."/>
            <person name="Hibbett D."/>
            <person name="Nagy L.G."/>
            <person name="Martin F.M."/>
        </authorList>
    </citation>
    <scope>NUCLEOTIDE SEQUENCE</scope>
    <source>
        <strain evidence="1">UP504</strain>
    </source>
</reference>
<evidence type="ECO:0000313" key="2">
    <source>
        <dbReference type="Proteomes" id="UP000886523"/>
    </source>
</evidence>
<name>A0A9P6DX80_9AGAM</name>
<gene>
    <name evidence="1" type="ORF">BS47DRAFT_541117</name>
</gene>
<dbReference type="EMBL" id="MU128933">
    <property type="protein sequence ID" value="KAF9517177.1"/>
    <property type="molecule type" value="Genomic_DNA"/>
</dbReference>
<evidence type="ECO:0000313" key="1">
    <source>
        <dbReference type="EMBL" id="KAF9517177.1"/>
    </source>
</evidence>
<organism evidence="1 2">
    <name type="scientific">Hydnum rufescens UP504</name>
    <dbReference type="NCBI Taxonomy" id="1448309"/>
    <lineage>
        <taxon>Eukaryota</taxon>
        <taxon>Fungi</taxon>
        <taxon>Dikarya</taxon>
        <taxon>Basidiomycota</taxon>
        <taxon>Agaricomycotina</taxon>
        <taxon>Agaricomycetes</taxon>
        <taxon>Cantharellales</taxon>
        <taxon>Hydnaceae</taxon>
        <taxon>Hydnum</taxon>
    </lineage>
</organism>
<protein>
    <submittedName>
        <fullName evidence="1">Uncharacterized protein</fullName>
    </submittedName>
</protein>
<accession>A0A9P6DX80</accession>
<proteinExistence type="predicted"/>
<keyword evidence="2" id="KW-1185">Reference proteome</keyword>
<dbReference type="Proteomes" id="UP000886523">
    <property type="component" value="Unassembled WGS sequence"/>
</dbReference>
<sequence length="106" mass="11961">MFVMVTQPANTSWALTLAICGSLLVRSHSQLALRTIASRALSVIDWDWTSRDDTPNHPVYSMALDGAVRSIPFMRISSLRGIIRHQCIRARRAQKRNYPISCLSSF</sequence>
<comment type="caution">
    <text evidence="1">The sequence shown here is derived from an EMBL/GenBank/DDBJ whole genome shotgun (WGS) entry which is preliminary data.</text>
</comment>